<comment type="caution">
    <text evidence="2">The sequence shown here is derived from an EMBL/GenBank/DDBJ whole genome shotgun (WGS) entry which is preliminary data.</text>
</comment>
<evidence type="ECO:0000256" key="1">
    <source>
        <dbReference type="SAM" id="MobiDB-lite"/>
    </source>
</evidence>
<proteinExistence type="predicted"/>
<evidence type="ECO:0000313" key="2">
    <source>
        <dbReference type="EMBL" id="KKN06709.1"/>
    </source>
</evidence>
<protein>
    <submittedName>
        <fullName evidence="2">Uncharacterized protein</fullName>
    </submittedName>
</protein>
<feature type="compositionally biased region" description="Basic and acidic residues" evidence="1">
    <location>
        <begin position="11"/>
        <end position="25"/>
    </location>
</feature>
<dbReference type="EMBL" id="LAZR01004655">
    <property type="protein sequence ID" value="KKN06709.1"/>
    <property type="molecule type" value="Genomic_DNA"/>
</dbReference>
<organism evidence="2">
    <name type="scientific">marine sediment metagenome</name>
    <dbReference type="NCBI Taxonomy" id="412755"/>
    <lineage>
        <taxon>unclassified sequences</taxon>
        <taxon>metagenomes</taxon>
        <taxon>ecological metagenomes</taxon>
    </lineage>
</organism>
<reference evidence="2" key="1">
    <citation type="journal article" date="2015" name="Nature">
        <title>Complex archaea that bridge the gap between prokaryotes and eukaryotes.</title>
        <authorList>
            <person name="Spang A."/>
            <person name="Saw J.H."/>
            <person name="Jorgensen S.L."/>
            <person name="Zaremba-Niedzwiedzka K."/>
            <person name="Martijn J."/>
            <person name="Lind A.E."/>
            <person name="van Eijk R."/>
            <person name="Schleper C."/>
            <person name="Guy L."/>
            <person name="Ettema T.J."/>
        </authorList>
    </citation>
    <scope>NUCLEOTIDE SEQUENCE</scope>
</reference>
<sequence>MSSIGRKKDKNQKEYSHPLDIRSNPEHQGMLKAMFEKIGAYTVKETSKPPYIGKDNNYELVEG</sequence>
<name>A0A0F9MLV4_9ZZZZ</name>
<gene>
    <name evidence="2" type="ORF">LCGC14_1074520</name>
</gene>
<accession>A0A0F9MLV4</accession>
<feature type="compositionally biased region" description="Basic residues" evidence="1">
    <location>
        <begin position="1"/>
        <end position="10"/>
    </location>
</feature>
<dbReference type="AlphaFoldDB" id="A0A0F9MLV4"/>
<feature type="region of interest" description="Disordered" evidence="1">
    <location>
        <begin position="1"/>
        <end position="27"/>
    </location>
</feature>